<dbReference type="EMBL" id="JAYDCJ010000001">
    <property type="protein sequence ID" value="MEA1079551.1"/>
    <property type="molecule type" value="Genomic_DNA"/>
</dbReference>
<keyword evidence="1" id="KW-0472">Membrane</keyword>
<evidence type="ECO:0000313" key="3">
    <source>
        <dbReference type="Proteomes" id="UP001305746"/>
    </source>
</evidence>
<name>A0ABU5NUT8_9GAMM</name>
<keyword evidence="1" id="KW-1133">Transmembrane helix</keyword>
<dbReference type="RefSeq" id="WP_322854071.1">
    <property type="nucleotide sequence ID" value="NZ_JAYDCJ010000001.1"/>
</dbReference>
<dbReference type="Proteomes" id="UP001305746">
    <property type="component" value="Unassembled WGS sequence"/>
</dbReference>
<feature type="transmembrane region" description="Helical" evidence="1">
    <location>
        <begin position="32"/>
        <end position="53"/>
    </location>
</feature>
<evidence type="ECO:0000256" key="1">
    <source>
        <dbReference type="SAM" id="Phobius"/>
    </source>
</evidence>
<reference evidence="2 3" key="1">
    <citation type="submission" date="2023-12" db="EMBL/GenBank/DDBJ databases">
        <title>Marinobacter qingdaonensis sp. nov., isolated from the intertidal sediment of Qingdao, PR China.</title>
        <authorList>
            <person name="Li Y."/>
        </authorList>
    </citation>
    <scope>NUCLEOTIDE SEQUENCE [LARGE SCALE GENOMIC DNA]</scope>
    <source>
        <strain evidence="2 3">ASW11-75</strain>
    </source>
</reference>
<keyword evidence="1" id="KW-0812">Transmembrane</keyword>
<organism evidence="2 3">
    <name type="scientific">Marinobacter qingdaonensis</name>
    <dbReference type="NCBI Taxonomy" id="3108486"/>
    <lineage>
        <taxon>Bacteria</taxon>
        <taxon>Pseudomonadati</taxon>
        <taxon>Pseudomonadota</taxon>
        <taxon>Gammaproteobacteria</taxon>
        <taxon>Pseudomonadales</taxon>
        <taxon>Marinobacteraceae</taxon>
        <taxon>Marinobacter</taxon>
    </lineage>
</organism>
<accession>A0ABU5NUT8</accession>
<keyword evidence="3" id="KW-1185">Reference proteome</keyword>
<comment type="caution">
    <text evidence="2">The sequence shown here is derived from an EMBL/GenBank/DDBJ whole genome shotgun (WGS) entry which is preliminary data.</text>
</comment>
<sequence>MPSRHAESLFLVVLVVPASLLAAGTNLKAIAISLALFAVCLLVFFYPSISDYLRRQRQQRND</sequence>
<evidence type="ECO:0000313" key="2">
    <source>
        <dbReference type="EMBL" id="MEA1079551.1"/>
    </source>
</evidence>
<gene>
    <name evidence="2" type="ORF">U5822_02650</name>
</gene>
<protein>
    <submittedName>
        <fullName evidence="2">Uncharacterized protein</fullName>
    </submittedName>
</protein>
<proteinExistence type="predicted"/>